<dbReference type="Gene3D" id="3.20.20.140">
    <property type="entry name" value="Metal-dependent hydrolases"/>
    <property type="match status" value="1"/>
</dbReference>
<dbReference type="PANTHER" id="PTHR42924:SF3">
    <property type="entry name" value="POLYMERASE_HISTIDINOL PHOSPHATASE N-TERMINAL DOMAIN-CONTAINING PROTEIN"/>
    <property type="match status" value="1"/>
</dbReference>
<proteinExistence type="predicted"/>
<reference evidence="3" key="1">
    <citation type="submission" date="2018-05" db="EMBL/GenBank/DDBJ databases">
        <title>Leptospira yasudae sp. nov. and Leptospira stimsonii sp. nov., two pathogenic species of the genus Leptospira isolated from environmental sources.</title>
        <authorList>
            <person name="Casanovas-Massana A."/>
            <person name="Hamond C."/>
            <person name="Santos L.A."/>
            <person name="Hacker K.P."/>
            <person name="Balassiano I."/>
            <person name="Medeiros M.A."/>
            <person name="Reis M.G."/>
            <person name="Ko A.I."/>
            <person name="Wunder E.A."/>
        </authorList>
    </citation>
    <scope>NUCLEOTIDE SEQUENCE [LARGE SCALE GENOMIC DNA]</scope>
    <source>
        <strain evidence="3">Yale</strain>
    </source>
</reference>
<dbReference type="EMBL" id="QHCT01000003">
    <property type="protein sequence ID" value="RHX89553.1"/>
    <property type="molecule type" value="Genomic_DNA"/>
</dbReference>
<dbReference type="InterPro" id="IPR052018">
    <property type="entry name" value="PHP_domain"/>
</dbReference>
<protein>
    <submittedName>
        <fullName evidence="2">Phosphoesterase</fullName>
    </submittedName>
</protein>
<name>A0A396Z5Z8_9LEPT</name>
<organism evidence="2 3">
    <name type="scientific">Leptospira stimsonii</name>
    <dbReference type="NCBI Taxonomy" id="2202203"/>
    <lineage>
        <taxon>Bacteria</taxon>
        <taxon>Pseudomonadati</taxon>
        <taxon>Spirochaetota</taxon>
        <taxon>Spirochaetia</taxon>
        <taxon>Leptospirales</taxon>
        <taxon>Leptospiraceae</taxon>
        <taxon>Leptospira</taxon>
    </lineage>
</organism>
<dbReference type="Proteomes" id="UP000265798">
    <property type="component" value="Unassembled WGS sequence"/>
</dbReference>
<dbReference type="GO" id="GO:0035312">
    <property type="term" value="F:5'-3' DNA exonuclease activity"/>
    <property type="evidence" value="ECO:0007669"/>
    <property type="project" value="TreeGrafter"/>
</dbReference>
<dbReference type="RefSeq" id="WP_118968630.1">
    <property type="nucleotide sequence ID" value="NZ_QHCT01000003.1"/>
</dbReference>
<comment type="caution">
    <text evidence="2">The sequence shown here is derived from an EMBL/GenBank/DDBJ whole genome shotgun (WGS) entry which is preliminary data.</text>
</comment>
<accession>A0A396Z5Z8</accession>
<evidence type="ECO:0000256" key="1">
    <source>
        <dbReference type="SAM" id="Phobius"/>
    </source>
</evidence>
<dbReference type="OrthoDB" id="336929at2"/>
<keyword evidence="1" id="KW-0812">Transmembrane</keyword>
<dbReference type="PANTHER" id="PTHR42924">
    <property type="entry name" value="EXONUCLEASE"/>
    <property type="match status" value="1"/>
</dbReference>
<sequence>MVFKKRMDPKVWFRILGFLLFLGVGHFFISWILRSPLRSERMIPFQGNFIHSPYSKTEQRWLKTAIHLHSDRDGFSPFRSSPKEIQDRYLEKKYDLIAITDYLKVSGVESGDKKFLPGYEWGRDFNRKHLLALGAEAAIFDYFPIYATIGNLQWTIEQMQKEGSFVVVSHPVLEGSISYRDIERLRNVDAVEVFSPFGDSFSEWIRLLDQGYPILATSGDDLHYFPGELIRAMKLPLYERIFHELTFSNQNEGDAFTRYILLNTDSTEPKEIIQNLKIGNYISVIKLVEYMDDPKISDLRLEGEKIVAEFPEKFLKLEFIGKGGRVLKEEFQAIRGDYVFDSKDEYVILKATFPSGYLFSNPFFRVISPEEGKKK</sequence>
<feature type="transmembrane region" description="Helical" evidence="1">
    <location>
        <begin position="12"/>
        <end position="33"/>
    </location>
</feature>
<dbReference type="AlphaFoldDB" id="A0A396Z5Z8"/>
<keyword evidence="1" id="KW-1133">Transmembrane helix</keyword>
<evidence type="ECO:0000313" key="3">
    <source>
        <dbReference type="Proteomes" id="UP000265798"/>
    </source>
</evidence>
<evidence type="ECO:0000313" key="2">
    <source>
        <dbReference type="EMBL" id="RHX89553.1"/>
    </source>
</evidence>
<dbReference type="GO" id="GO:0004534">
    <property type="term" value="F:5'-3' RNA exonuclease activity"/>
    <property type="evidence" value="ECO:0007669"/>
    <property type="project" value="TreeGrafter"/>
</dbReference>
<keyword evidence="1" id="KW-0472">Membrane</keyword>
<dbReference type="SUPFAM" id="SSF89550">
    <property type="entry name" value="PHP domain-like"/>
    <property type="match status" value="1"/>
</dbReference>
<dbReference type="InterPro" id="IPR016195">
    <property type="entry name" value="Pol/histidinol_Pase-like"/>
</dbReference>
<gene>
    <name evidence="2" type="ORF">DLM75_11260</name>
</gene>